<dbReference type="AlphaFoldDB" id="A0A6G8PTG3"/>
<dbReference type="Proteomes" id="UP000502706">
    <property type="component" value="Chromosome"/>
</dbReference>
<organism evidence="2 3">
    <name type="scientific">Rubrobacter marinus</name>
    <dbReference type="NCBI Taxonomy" id="2653852"/>
    <lineage>
        <taxon>Bacteria</taxon>
        <taxon>Bacillati</taxon>
        <taxon>Actinomycetota</taxon>
        <taxon>Rubrobacteria</taxon>
        <taxon>Rubrobacterales</taxon>
        <taxon>Rubrobacteraceae</taxon>
        <taxon>Rubrobacter</taxon>
    </lineage>
</organism>
<dbReference type="RefSeq" id="WP_166395398.1">
    <property type="nucleotide sequence ID" value="NZ_CP045121.1"/>
</dbReference>
<gene>
    <name evidence="2" type="ORF">GBA65_03425</name>
</gene>
<keyword evidence="3" id="KW-1185">Reference proteome</keyword>
<name>A0A6G8PTG3_9ACTN</name>
<evidence type="ECO:0000313" key="2">
    <source>
        <dbReference type="EMBL" id="QIN77720.1"/>
    </source>
</evidence>
<reference evidence="2 3" key="1">
    <citation type="submission" date="2019-10" db="EMBL/GenBank/DDBJ databases">
        <title>Rubrobacter sp nov SCSIO 52915 isolated from a deep-sea sediment in the South China Sea.</title>
        <authorList>
            <person name="Chen R.W."/>
        </authorList>
    </citation>
    <scope>NUCLEOTIDE SEQUENCE [LARGE SCALE GENOMIC DNA]</scope>
    <source>
        <strain evidence="2 3">SCSIO 52915</strain>
    </source>
</reference>
<sequence>MVKGICKMLMWVGRGAIFSVGLAVVLALTVGLASTALAGTGVGAVFNLGQLNSVNAQSALKGATSAALLKLENAAGPALNLAVPSGKTPMYVSPGAAKVSNLDADKVDGKDSSAFQGKVLWAEVNADGTLSSASDPRTTSHKGTEGSQIGGPMTGLYTVRFPHEVRSCARLATLRGSFAPEDRFGDIATRGASIVGEGVEVFTADTSGAYKDRAFQVAVIC</sequence>
<dbReference type="EMBL" id="CP045121">
    <property type="protein sequence ID" value="QIN77720.1"/>
    <property type="molecule type" value="Genomic_DNA"/>
</dbReference>
<dbReference type="KEGG" id="rmar:GBA65_03425"/>
<accession>A0A6G8PTG3</accession>
<evidence type="ECO:0000256" key="1">
    <source>
        <dbReference type="SAM" id="MobiDB-lite"/>
    </source>
</evidence>
<proteinExistence type="predicted"/>
<protein>
    <submittedName>
        <fullName evidence="2">Uncharacterized protein</fullName>
    </submittedName>
</protein>
<evidence type="ECO:0000313" key="3">
    <source>
        <dbReference type="Proteomes" id="UP000502706"/>
    </source>
</evidence>
<feature type="region of interest" description="Disordered" evidence="1">
    <location>
        <begin position="130"/>
        <end position="149"/>
    </location>
</feature>